<reference evidence="1 2" key="1">
    <citation type="submission" date="2022-10" db="EMBL/GenBank/DDBJ databases">
        <title>Comparative genomic analysis of Cohnella hashimotonis sp. nov., isolated from the International Space Station.</title>
        <authorList>
            <person name="Simpson A."/>
            <person name="Venkateswaran K."/>
        </authorList>
    </citation>
    <scope>NUCLEOTIDE SEQUENCE [LARGE SCALE GENOMIC DNA]</scope>
    <source>
        <strain evidence="1 2">DSM 18997</strain>
    </source>
</reference>
<evidence type="ECO:0000313" key="1">
    <source>
        <dbReference type="EMBL" id="MDG0793743.1"/>
    </source>
</evidence>
<protein>
    <recommendedName>
        <fullName evidence="3">ISXO2-like transposase domain-containing protein</fullName>
    </recommendedName>
</protein>
<organism evidence="1 2">
    <name type="scientific">Cohnella ginsengisoli</name>
    <dbReference type="NCBI Taxonomy" id="425004"/>
    <lineage>
        <taxon>Bacteria</taxon>
        <taxon>Bacillati</taxon>
        <taxon>Bacillota</taxon>
        <taxon>Bacilli</taxon>
        <taxon>Bacillales</taxon>
        <taxon>Paenibacillaceae</taxon>
        <taxon>Cohnella</taxon>
    </lineage>
</organism>
<dbReference type="EMBL" id="JAPDHZ010000004">
    <property type="protein sequence ID" value="MDG0793743.1"/>
    <property type="molecule type" value="Genomic_DNA"/>
</dbReference>
<gene>
    <name evidence="1" type="ORF">OMP38_25130</name>
</gene>
<proteinExistence type="predicted"/>
<keyword evidence="2" id="KW-1185">Reference proteome</keyword>
<evidence type="ECO:0000313" key="2">
    <source>
        <dbReference type="Proteomes" id="UP001153387"/>
    </source>
</evidence>
<name>A0A9X4QPB9_9BACL</name>
<evidence type="ECO:0008006" key="3">
    <source>
        <dbReference type="Google" id="ProtNLM"/>
    </source>
</evidence>
<dbReference type="Proteomes" id="UP001153387">
    <property type="component" value="Unassembled WGS sequence"/>
</dbReference>
<comment type="caution">
    <text evidence="1">The sequence shown here is derived from an EMBL/GenBank/DDBJ whole genome shotgun (WGS) entry which is preliminary data.</text>
</comment>
<accession>A0A9X4QPB9</accession>
<dbReference type="AlphaFoldDB" id="A0A9X4QPB9"/>
<dbReference type="RefSeq" id="WP_277567475.1">
    <property type="nucleotide sequence ID" value="NZ_JAPDHZ010000004.1"/>
</dbReference>
<sequence length="138" mass="15626">MKRLSARAFNRRTFEVDSFGAFLWRHAAEERAGLRRIEIVQASGRTGVTELGAVWRGAIRWLARTFGGIGPKHLQAYLDEYCFRLNEQTDCFNTLLSLCGRIGTITQPELVRKRFGVRSVRLTGLKHSAQLSRSLSVS</sequence>